<feature type="compositionally biased region" description="Basic and acidic residues" evidence="2">
    <location>
        <begin position="254"/>
        <end position="306"/>
    </location>
</feature>
<feature type="compositionally biased region" description="Basic residues" evidence="2">
    <location>
        <begin position="213"/>
        <end position="222"/>
    </location>
</feature>
<feature type="coiled-coil region" evidence="1">
    <location>
        <begin position="98"/>
        <end position="171"/>
    </location>
</feature>
<evidence type="ECO:0000313" key="3">
    <source>
        <dbReference type="EMBL" id="KAA8579720.1"/>
    </source>
</evidence>
<proteinExistence type="predicted"/>
<dbReference type="AlphaFoldDB" id="A0A5J5CHU1"/>
<organism evidence="3 4">
    <name type="scientific">Etheostoma spectabile</name>
    <name type="common">orangethroat darter</name>
    <dbReference type="NCBI Taxonomy" id="54343"/>
    <lineage>
        <taxon>Eukaryota</taxon>
        <taxon>Metazoa</taxon>
        <taxon>Chordata</taxon>
        <taxon>Craniata</taxon>
        <taxon>Vertebrata</taxon>
        <taxon>Euteleostomi</taxon>
        <taxon>Actinopterygii</taxon>
        <taxon>Neopterygii</taxon>
        <taxon>Teleostei</taxon>
        <taxon>Neoteleostei</taxon>
        <taxon>Acanthomorphata</taxon>
        <taxon>Eupercaria</taxon>
        <taxon>Perciformes</taxon>
        <taxon>Percoidei</taxon>
        <taxon>Percidae</taxon>
        <taxon>Etheostomatinae</taxon>
        <taxon>Etheostoma</taxon>
    </lineage>
</organism>
<feature type="region of interest" description="Disordered" evidence="2">
    <location>
        <begin position="179"/>
        <end position="379"/>
    </location>
</feature>
<feature type="compositionally biased region" description="Polar residues" evidence="2">
    <location>
        <begin position="340"/>
        <end position="349"/>
    </location>
</feature>
<feature type="compositionally biased region" description="Basic residues" evidence="2">
    <location>
        <begin position="368"/>
        <end position="379"/>
    </location>
</feature>
<comment type="caution">
    <text evidence="3">The sequence shown here is derived from an EMBL/GenBank/DDBJ whole genome shotgun (WGS) entry which is preliminary data.</text>
</comment>
<accession>A0A5J5CHU1</accession>
<sequence length="379" mass="42815">MKGYRLTPSDLEFIEKMEKEKLIKKLQQDQEDVQRLLKKEMMFLEQVCASRDIAQAELKKLPSCEDLTKWITVVLNVTSPSTELTNLDAKSLLAMVTKENIEITADKKRRELTQMEKMLANKKKKEAQERGQHEKRIASEQLKIQGLMSQLSDLKSELAQQKEVYKALEIQIKTKEAPEIKAEEADTSEEPQATERRRKRTPQAGKSTEKMQATKKKRKSTRSKPTDSQTRVKDDNADKNTRETQQVKTKQLTKSKEARGPEKKEGRGPREKEGRGPREKEGRGPQEKEGRGPREKKARGPEKNVEKQGSNSQESVGAFGGIRKPPGPQRTAAPRLKSGDSPSKSQLAAPSQGRKQVAMAAGEAHNTVLRRSKRIASRT</sequence>
<dbReference type="Proteomes" id="UP000327493">
    <property type="component" value="Chromosome 24"/>
</dbReference>
<evidence type="ECO:0000313" key="4">
    <source>
        <dbReference type="Proteomes" id="UP000327493"/>
    </source>
</evidence>
<dbReference type="EMBL" id="VOFY01000024">
    <property type="protein sequence ID" value="KAA8579720.1"/>
    <property type="molecule type" value="Genomic_DNA"/>
</dbReference>
<keyword evidence="4" id="KW-1185">Reference proteome</keyword>
<feature type="compositionally biased region" description="Polar residues" evidence="2">
    <location>
        <begin position="243"/>
        <end position="252"/>
    </location>
</feature>
<keyword evidence="1" id="KW-0175">Coiled coil</keyword>
<name>A0A5J5CHU1_9PERO</name>
<protein>
    <submittedName>
        <fullName evidence="3">Uncharacterized protein</fullName>
    </submittedName>
</protein>
<reference evidence="3 4" key="1">
    <citation type="submission" date="2019-08" db="EMBL/GenBank/DDBJ databases">
        <title>A chromosome-level genome assembly, high-density linkage maps, and genome scans reveal the genomic architecture of hybrid incompatibilities underlying speciation via character displacement in darters (Percidae: Etheostominae).</title>
        <authorList>
            <person name="Moran R.L."/>
            <person name="Catchen J.M."/>
            <person name="Fuller R.C."/>
        </authorList>
    </citation>
    <scope>NUCLEOTIDE SEQUENCE [LARGE SCALE GENOMIC DNA]</scope>
    <source>
        <strain evidence="3">EspeVRDwgs_2016</strain>
        <tissue evidence="3">Muscle</tissue>
    </source>
</reference>
<feature type="compositionally biased region" description="Basic and acidic residues" evidence="2">
    <location>
        <begin position="230"/>
        <end position="242"/>
    </location>
</feature>
<evidence type="ECO:0000256" key="1">
    <source>
        <dbReference type="SAM" id="Coils"/>
    </source>
</evidence>
<gene>
    <name evidence="3" type="ORF">FQN60_006813</name>
</gene>
<evidence type="ECO:0000256" key="2">
    <source>
        <dbReference type="SAM" id="MobiDB-lite"/>
    </source>
</evidence>